<evidence type="ECO:0000313" key="2">
    <source>
        <dbReference type="EMBL" id="MEQ2294460.1"/>
    </source>
</evidence>
<evidence type="ECO:0000256" key="1">
    <source>
        <dbReference type="SAM" id="MobiDB-lite"/>
    </source>
</evidence>
<accession>A0ABV0YKV0</accession>
<sequence length="72" mass="7521">MPLSTPAGCVGGGPASPRIGPGSQAGVDSASHRQKLPETKPNKTAYLDLYKRLPADQSCKTKTRGRKISVGE</sequence>
<evidence type="ECO:0000313" key="3">
    <source>
        <dbReference type="Proteomes" id="UP001469553"/>
    </source>
</evidence>
<organism evidence="2 3">
    <name type="scientific">Ameca splendens</name>
    <dbReference type="NCBI Taxonomy" id="208324"/>
    <lineage>
        <taxon>Eukaryota</taxon>
        <taxon>Metazoa</taxon>
        <taxon>Chordata</taxon>
        <taxon>Craniata</taxon>
        <taxon>Vertebrata</taxon>
        <taxon>Euteleostomi</taxon>
        <taxon>Actinopterygii</taxon>
        <taxon>Neopterygii</taxon>
        <taxon>Teleostei</taxon>
        <taxon>Neoteleostei</taxon>
        <taxon>Acanthomorphata</taxon>
        <taxon>Ovalentaria</taxon>
        <taxon>Atherinomorphae</taxon>
        <taxon>Cyprinodontiformes</taxon>
        <taxon>Goodeidae</taxon>
        <taxon>Ameca</taxon>
    </lineage>
</organism>
<name>A0ABV0YKV0_9TELE</name>
<proteinExistence type="predicted"/>
<reference evidence="2 3" key="1">
    <citation type="submission" date="2021-06" db="EMBL/GenBank/DDBJ databases">
        <authorList>
            <person name="Palmer J.M."/>
        </authorList>
    </citation>
    <scope>NUCLEOTIDE SEQUENCE [LARGE SCALE GENOMIC DNA]</scope>
    <source>
        <strain evidence="2 3">AS_MEX2019</strain>
        <tissue evidence="2">Muscle</tissue>
    </source>
</reference>
<protein>
    <submittedName>
        <fullName evidence="2">Uncharacterized protein</fullName>
    </submittedName>
</protein>
<comment type="caution">
    <text evidence="2">The sequence shown here is derived from an EMBL/GenBank/DDBJ whole genome shotgun (WGS) entry which is preliminary data.</text>
</comment>
<dbReference type="EMBL" id="JAHRIP010037793">
    <property type="protein sequence ID" value="MEQ2294460.1"/>
    <property type="molecule type" value="Genomic_DNA"/>
</dbReference>
<gene>
    <name evidence="2" type="ORF">AMECASPLE_004142</name>
</gene>
<feature type="region of interest" description="Disordered" evidence="1">
    <location>
        <begin position="1"/>
        <end position="42"/>
    </location>
</feature>
<keyword evidence="3" id="KW-1185">Reference proteome</keyword>
<dbReference type="Proteomes" id="UP001469553">
    <property type="component" value="Unassembled WGS sequence"/>
</dbReference>